<organism evidence="1 2">
    <name type="scientific">Dictyobacter alpinus</name>
    <dbReference type="NCBI Taxonomy" id="2014873"/>
    <lineage>
        <taxon>Bacteria</taxon>
        <taxon>Bacillati</taxon>
        <taxon>Chloroflexota</taxon>
        <taxon>Ktedonobacteria</taxon>
        <taxon>Ktedonobacterales</taxon>
        <taxon>Dictyobacteraceae</taxon>
        <taxon>Dictyobacter</taxon>
    </lineage>
</organism>
<comment type="caution">
    <text evidence="1">The sequence shown here is derived from an EMBL/GenBank/DDBJ whole genome shotgun (WGS) entry which is preliminary data.</text>
</comment>
<protein>
    <submittedName>
        <fullName evidence="1">Uncharacterized protein</fullName>
    </submittedName>
</protein>
<evidence type="ECO:0000313" key="2">
    <source>
        <dbReference type="Proteomes" id="UP000287171"/>
    </source>
</evidence>
<evidence type="ECO:0000313" key="1">
    <source>
        <dbReference type="EMBL" id="GCE28654.1"/>
    </source>
</evidence>
<gene>
    <name evidence="1" type="ORF">KDA_41380</name>
</gene>
<sequence length="62" mass="6676">MTLRLTDPSVFSLKVTCLSGRSCINALFPLATYLIESLLCLSTSGAKLVAREQGILTLKIGF</sequence>
<dbReference type="AlphaFoldDB" id="A0A402BBD6"/>
<dbReference type="EMBL" id="BIFT01000001">
    <property type="protein sequence ID" value="GCE28654.1"/>
    <property type="molecule type" value="Genomic_DNA"/>
</dbReference>
<proteinExistence type="predicted"/>
<dbReference type="Proteomes" id="UP000287171">
    <property type="component" value="Unassembled WGS sequence"/>
</dbReference>
<name>A0A402BBD6_9CHLR</name>
<reference evidence="2" key="1">
    <citation type="submission" date="2018-12" db="EMBL/GenBank/DDBJ databases">
        <title>Tengunoibacter tsumagoiensis gen. nov., sp. nov., Dictyobacter kobayashii sp. nov., D. alpinus sp. nov., and D. joshuensis sp. nov. and description of Dictyobacteraceae fam. nov. within the order Ktedonobacterales isolated from Tengu-no-mugimeshi.</title>
        <authorList>
            <person name="Wang C.M."/>
            <person name="Zheng Y."/>
            <person name="Sakai Y."/>
            <person name="Toyoda A."/>
            <person name="Minakuchi Y."/>
            <person name="Abe K."/>
            <person name="Yokota A."/>
            <person name="Yabe S."/>
        </authorList>
    </citation>
    <scope>NUCLEOTIDE SEQUENCE [LARGE SCALE GENOMIC DNA]</scope>
    <source>
        <strain evidence="2">Uno16</strain>
    </source>
</reference>
<accession>A0A402BBD6</accession>
<keyword evidence="2" id="KW-1185">Reference proteome</keyword>